<dbReference type="PRINTS" id="PR00081">
    <property type="entry name" value="GDHRDH"/>
</dbReference>
<gene>
    <name evidence="5" type="primary">rhaD</name>
    <name evidence="5" type="ORF">Voc01_038920</name>
</gene>
<dbReference type="InterPro" id="IPR013454">
    <property type="entry name" value="Bifunc_RhaD/ADH"/>
</dbReference>
<keyword evidence="6" id="KW-1185">Reference proteome</keyword>
<proteinExistence type="inferred from homology"/>
<dbReference type="SUPFAM" id="SSF53639">
    <property type="entry name" value="AraD/HMP-PK domain-like"/>
    <property type="match status" value="1"/>
</dbReference>
<dbReference type="PANTHER" id="PTHR43669:SF8">
    <property type="entry name" value="SHORT-CHAIN TYPE DEHYDROGENASE_REDUCTASE-RELATED"/>
    <property type="match status" value="1"/>
</dbReference>
<dbReference type="NCBIfam" id="NF006188">
    <property type="entry name" value="PRK08324.1-1"/>
    <property type="match status" value="1"/>
</dbReference>
<evidence type="ECO:0000256" key="3">
    <source>
        <dbReference type="SAM" id="MobiDB-lite"/>
    </source>
</evidence>
<dbReference type="PANTHER" id="PTHR43669">
    <property type="entry name" value="5-KETO-D-GLUCONATE 5-REDUCTASE"/>
    <property type="match status" value="1"/>
</dbReference>
<protein>
    <submittedName>
        <fullName evidence="5">Rhamnulose-1-phosphate aldolase</fullName>
    </submittedName>
</protein>
<dbReference type="RefSeq" id="WP_203928912.1">
    <property type="nucleotide sequence ID" value="NZ_BOPH01000053.1"/>
</dbReference>
<feature type="compositionally biased region" description="Polar residues" evidence="3">
    <location>
        <begin position="25"/>
        <end position="36"/>
    </location>
</feature>
<comment type="caution">
    <text evidence="5">The sequence shown here is derived from an EMBL/GenBank/DDBJ whole genome shotgun (WGS) entry which is preliminary data.</text>
</comment>
<dbReference type="NCBIfam" id="NF006189">
    <property type="entry name" value="PRK08324.1-3"/>
    <property type="match status" value="1"/>
</dbReference>
<dbReference type="Proteomes" id="UP000635606">
    <property type="component" value="Unassembled WGS sequence"/>
</dbReference>
<dbReference type="EMBL" id="BOPH01000053">
    <property type="protein sequence ID" value="GIJ68975.1"/>
    <property type="molecule type" value="Genomic_DNA"/>
</dbReference>
<dbReference type="InterPro" id="IPR036409">
    <property type="entry name" value="Aldolase_II/adducin_N_sf"/>
</dbReference>
<dbReference type="Pfam" id="PF00596">
    <property type="entry name" value="Aldolase_II"/>
    <property type="match status" value="1"/>
</dbReference>
<dbReference type="Pfam" id="PF13561">
    <property type="entry name" value="adh_short_C2"/>
    <property type="match status" value="1"/>
</dbReference>
<evidence type="ECO:0000259" key="4">
    <source>
        <dbReference type="SMART" id="SM01007"/>
    </source>
</evidence>
<keyword evidence="2" id="KW-0560">Oxidoreductase</keyword>
<dbReference type="NCBIfam" id="TIGR02632">
    <property type="entry name" value="RhaD_aldol-ADH"/>
    <property type="match status" value="1"/>
</dbReference>
<dbReference type="FunFam" id="3.40.50.720:FF:000084">
    <property type="entry name" value="Short-chain dehydrogenase reductase"/>
    <property type="match status" value="1"/>
</dbReference>
<sequence length="680" mass="71773">MPGETFHDTVDALIVRSNRLGADPRNTNYAGGNTSAKGERTDPVTGEPTGLLWVKGSGGDLGTLTPAGLAVLRLDRLRSLVNVYPGEDREDEMVAAFDHCLFGKGGAAPSIDTAMHGLVDAPHVDHLHPDSGIAVATAADGPSLTRKIFGDRVVWVPWRRPGFQLGLDIAAVRRGHPDAIGVILGGHGITAWGATSGECEANSRFIIETAARYIDEHGRAEPFGPVVHPLLPVEERRDRAAALFPVVRGLASTDRPQVGHYTDSDVVLDFVSRERLAELAALGTSCPDHFLRTKVRPLVLDLPPSAPLDDVIARLRELHEEYRADYRAYYERHAGADSPAIRGADPAIVLVPGVGMFSFGANKQTARVAGEFYVNAINVMRGAEALSRYAPIDESEKFRIEYWALEEAKLQRMPRPKPLATRVAFVTGGGSGIGRAIAHRLAAEGACVVVADRDASAAATVAKELGGTDVAVAVTVDVTDEAAVTAAVKAAVLAFGGVDLVVNNAGLSVSKPLLETSSGDWDRQHGVMARGSFLVSREAARVLVAQGMGGDIVYIASKNAVFAGPNNVAYGAAKADQAHQVRLLAVELGGHGIRVNGINPDGVVRGSGIFSGGWGAQRAAVYGVPESELGAYYAQRTILKREVLPEHVANAVFALTAGDLSHTTGLHIPVDAGVAAAFLR</sequence>
<dbReference type="SUPFAM" id="SSF51735">
    <property type="entry name" value="NAD(P)-binding Rossmann-fold domains"/>
    <property type="match status" value="1"/>
</dbReference>
<evidence type="ECO:0000256" key="2">
    <source>
        <dbReference type="ARBA" id="ARBA00023002"/>
    </source>
</evidence>
<feature type="domain" description="Class II aldolase/adducin N-terminal" evidence="4">
    <location>
        <begin position="12"/>
        <end position="214"/>
    </location>
</feature>
<dbReference type="InterPro" id="IPR036291">
    <property type="entry name" value="NAD(P)-bd_dom_sf"/>
</dbReference>
<dbReference type="GO" id="GO:0016491">
    <property type="term" value="F:oxidoreductase activity"/>
    <property type="evidence" value="ECO:0007669"/>
    <property type="project" value="UniProtKB-KW"/>
</dbReference>
<feature type="region of interest" description="Disordered" evidence="3">
    <location>
        <begin position="23"/>
        <end position="44"/>
    </location>
</feature>
<evidence type="ECO:0000313" key="6">
    <source>
        <dbReference type="Proteomes" id="UP000635606"/>
    </source>
</evidence>
<evidence type="ECO:0000256" key="1">
    <source>
        <dbReference type="ARBA" id="ARBA00006484"/>
    </source>
</evidence>
<organism evidence="5 6">
    <name type="scientific">Virgisporangium ochraceum</name>
    <dbReference type="NCBI Taxonomy" id="65505"/>
    <lineage>
        <taxon>Bacteria</taxon>
        <taxon>Bacillati</taxon>
        <taxon>Actinomycetota</taxon>
        <taxon>Actinomycetes</taxon>
        <taxon>Micromonosporales</taxon>
        <taxon>Micromonosporaceae</taxon>
        <taxon>Virgisporangium</taxon>
    </lineage>
</organism>
<evidence type="ECO:0000313" key="5">
    <source>
        <dbReference type="EMBL" id="GIJ68975.1"/>
    </source>
</evidence>
<dbReference type="InterPro" id="IPR001303">
    <property type="entry name" value="Aldolase_II/adducin_N"/>
</dbReference>
<accession>A0A8J3ZWV5</accession>
<comment type="similarity">
    <text evidence="1">Belongs to the short-chain dehydrogenases/reductases (SDR) family.</text>
</comment>
<dbReference type="InterPro" id="IPR002347">
    <property type="entry name" value="SDR_fam"/>
</dbReference>
<dbReference type="SMART" id="SM01007">
    <property type="entry name" value="Aldolase_II"/>
    <property type="match status" value="1"/>
</dbReference>
<dbReference type="AlphaFoldDB" id="A0A8J3ZWV5"/>
<dbReference type="Gene3D" id="3.40.225.10">
    <property type="entry name" value="Class II aldolase/adducin N-terminal domain"/>
    <property type="match status" value="1"/>
</dbReference>
<name>A0A8J3ZWV5_9ACTN</name>
<reference evidence="5" key="1">
    <citation type="submission" date="2021-01" db="EMBL/GenBank/DDBJ databases">
        <title>Whole genome shotgun sequence of Virgisporangium ochraceum NBRC 16418.</title>
        <authorList>
            <person name="Komaki H."/>
            <person name="Tamura T."/>
        </authorList>
    </citation>
    <scope>NUCLEOTIDE SEQUENCE</scope>
    <source>
        <strain evidence="5">NBRC 16418</strain>
    </source>
</reference>
<dbReference type="Gene3D" id="3.40.50.720">
    <property type="entry name" value="NAD(P)-binding Rossmann-like Domain"/>
    <property type="match status" value="1"/>
</dbReference>